<proteinExistence type="predicted"/>
<evidence type="ECO:0000259" key="3">
    <source>
        <dbReference type="Pfam" id="PF13472"/>
    </source>
</evidence>
<dbReference type="SUPFAM" id="SSF52266">
    <property type="entry name" value="SGNH hydrolase"/>
    <property type="match status" value="1"/>
</dbReference>
<dbReference type="Pfam" id="PF13472">
    <property type="entry name" value="Lipase_GDSL_2"/>
    <property type="match status" value="1"/>
</dbReference>
<feature type="signal peptide" evidence="2">
    <location>
        <begin position="1"/>
        <end position="20"/>
    </location>
</feature>
<sequence>MKRKIVTICLAWLSVLFVVGGSRPESCGAESKMAKYEPALISGAVDMVRNKETMKEAFEEEEQGRAEAALEENAAGSEASEEKNGEENGEKMSPEEKAAEARADAYFDNSVFVGDSIMLGFRNYAMKRQDSFLSRLQFLAAGSYSVNNALWEVNEKSVHPMYRGKQRQVWESISMMGGRRVFLMLGMNDLNINGLEGSCEKYKELVEKIRETDPEAEIHIMSMTYVMKGKGTGLLENDTIREYNSMLKQMAEENGWGYVDIADALADENGDLAEGYCSDDFAHQRPEAYDIWVSVLRDYAKEQLEKNNAEGGMQEDL</sequence>
<feature type="chain" id="PRO_5038356304" description="SGNH hydrolase-type esterase domain-containing protein" evidence="2">
    <location>
        <begin position="21"/>
        <end position="317"/>
    </location>
</feature>
<dbReference type="Proteomes" id="UP000260812">
    <property type="component" value="Unassembled WGS sequence"/>
</dbReference>
<dbReference type="EMBL" id="QVLV01000027">
    <property type="protein sequence ID" value="RGE56334.1"/>
    <property type="molecule type" value="Genomic_DNA"/>
</dbReference>
<dbReference type="InterPro" id="IPR013830">
    <property type="entry name" value="SGNH_hydro"/>
</dbReference>
<reference evidence="4" key="1">
    <citation type="submission" date="2018-08" db="EMBL/GenBank/DDBJ databases">
        <title>A genome reference for cultivated species of the human gut microbiota.</title>
        <authorList>
            <person name="Zou Y."/>
            <person name="Xue W."/>
            <person name="Luo G."/>
        </authorList>
    </citation>
    <scope>NUCLEOTIDE SEQUENCE [LARGE SCALE GENOMIC DNA]</scope>
    <source>
        <strain evidence="4">TF05-5AC</strain>
    </source>
</reference>
<evidence type="ECO:0000256" key="2">
    <source>
        <dbReference type="SAM" id="SignalP"/>
    </source>
</evidence>
<keyword evidence="5" id="KW-1185">Reference proteome</keyword>
<feature type="region of interest" description="Disordered" evidence="1">
    <location>
        <begin position="56"/>
        <end position="99"/>
    </location>
</feature>
<evidence type="ECO:0000313" key="5">
    <source>
        <dbReference type="Proteomes" id="UP000260812"/>
    </source>
</evidence>
<dbReference type="Gene3D" id="3.40.50.1110">
    <property type="entry name" value="SGNH hydrolase"/>
    <property type="match status" value="1"/>
</dbReference>
<comment type="caution">
    <text evidence="4">The sequence shown here is derived from an EMBL/GenBank/DDBJ whole genome shotgun (WGS) entry which is preliminary data.</text>
</comment>
<organism evidence="4 5">
    <name type="scientific">Eisenbergiella massiliensis</name>
    <dbReference type="NCBI Taxonomy" id="1720294"/>
    <lineage>
        <taxon>Bacteria</taxon>
        <taxon>Bacillati</taxon>
        <taxon>Bacillota</taxon>
        <taxon>Clostridia</taxon>
        <taxon>Lachnospirales</taxon>
        <taxon>Lachnospiraceae</taxon>
        <taxon>Eisenbergiella</taxon>
    </lineage>
</organism>
<dbReference type="AlphaFoldDB" id="A0A3E3HWX3"/>
<gene>
    <name evidence="4" type="ORF">DXC51_25030</name>
</gene>
<dbReference type="InterPro" id="IPR036514">
    <property type="entry name" value="SGNH_hydro_sf"/>
</dbReference>
<dbReference type="RefSeq" id="WP_117545656.1">
    <property type="nucleotide sequence ID" value="NZ_JBKUNB010000005.1"/>
</dbReference>
<feature type="domain" description="SGNH hydrolase-type esterase" evidence="3">
    <location>
        <begin position="112"/>
        <end position="290"/>
    </location>
</feature>
<dbReference type="GeneID" id="97990029"/>
<feature type="compositionally biased region" description="Basic and acidic residues" evidence="1">
    <location>
        <begin position="80"/>
        <end position="99"/>
    </location>
</feature>
<evidence type="ECO:0000313" key="4">
    <source>
        <dbReference type="EMBL" id="RGE56334.1"/>
    </source>
</evidence>
<accession>A0A3E3HWX3</accession>
<evidence type="ECO:0000256" key="1">
    <source>
        <dbReference type="SAM" id="MobiDB-lite"/>
    </source>
</evidence>
<keyword evidence="2" id="KW-0732">Signal</keyword>
<protein>
    <recommendedName>
        <fullName evidence="3">SGNH hydrolase-type esterase domain-containing protein</fullName>
    </recommendedName>
</protein>
<name>A0A3E3HWX3_9FIRM</name>